<proteinExistence type="predicted"/>
<evidence type="ECO:0000313" key="2">
    <source>
        <dbReference type="Proteomes" id="UP000008983"/>
    </source>
</evidence>
<dbReference type="RefSeq" id="XP_004030193.1">
    <property type="nucleotide sequence ID" value="XM_004030145.1"/>
</dbReference>
<keyword evidence="2" id="KW-1185">Reference proteome</keyword>
<dbReference type="AlphaFoldDB" id="G0R0Q7"/>
<gene>
    <name evidence="1" type="ORF">IMG5_166240</name>
</gene>
<dbReference type="eggNOG" id="ENOG502RQTX">
    <property type="taxonomic scope" value="Eukaryota"/>
</dbReference>
<dbReference type="InParanoid" id="G0R0Q7"/>
<accession>G0R0Q7</accession>
<reference evidence="1 2" key="1">
    <citation type="submission" date="2011-07" db="EMBL/GenBank/DDBJ databases">
        <authorList>
            <person name="Coyne R."/>
            <person name="Brami D."/>
            <person name="Johnson J."/>
            <person name="Hostetler J."/>
            <person name="Hannick L."/>
            <person name="Clark T."/>
            <person name="Cassidy-Hanley D."/>
            <person name="Inman J."/>
        </authorList>
    </citation>
    <scope>NUCLEOTIDE SEQUENCE [LARGE SCALE GENOMIC DNA]</scope>
    <source>
        <strain evidence="1 2">G5</strain>
    </source>
</reference>
<name>G0R0Q7_ICHMU</name>
<feature type="non-terminal residue" evidence="1">
    <location>
        <position position="403"/>
    </location>
</feature>
<sequence length="403" mass="47921">MTYYDSNLKPLFGHSQLNQPSRYGIIQKLKPITYNPIQVLEKIESQIEEIDIRFKNMDVLNPNTQKKINQYAKQIEPEQTRIVKVSEFKVKPLKRNEYDYLIFKDIFVYPQEERLNKLKISDKKQRNNKKLLNDSSAEQFYKDLKKDNEKNNNKNYKNNIFKLNQYEIFGTQNNQMNPYQLKDDKQMGNQNQQKQQKQFFDQLIQVQPPDQLYKLNMNTNIVNSNFATSIPLTYAFDENNKSNIQDLLILSKSSQQTGDVKKEAHIYFYLGVVYDNQKNITKHYNIIQNTQNVQVQPMIKSEYHQVQIEQHQIIFIQKNIQKALNIINQILKIQMKKTAMLDIIILEQANEKIECIMKLQAILKYHQNGLKKETNQSLNVFVQVKLVLLIKKQDQQKKPYFIL</sequence>
<protein>
    <submittedName>
        <fullName evidence="1">Uncharacterized protein</fullName>
    </submittedName>
</protein>
<dbReference type="Proteomes" id="UP000008983">
    <property type="component" value="Unassembled WGS sequence"/>
</dbReference>
<organism evidence="1 2">
    <name type="scientific">Ichthyophthirius multifiliis</name>
    <name type="common">White spot disease agent</name>
    <name type="synonym">Ich</name>
    <dbReference type="NCBI Taxonomy" id="5932"/>
    <lineage>
        <taxon>Eukaryota</taxon>
        <taxon>Sar</taxon>
        <taxon>Alveolata</taxon>
        <taxon>Ciliophora</taxon>
        <taxon>Intramacronucleata</taxon>
        <taxon>Oligohymenophorea</taxon>
        <taxon>Hymenostomatida</taxon>
        <taxon>Ophryoglenina</taxon>
        <taxon>Ichthyophthirius</taxon>
    </lineage>
</organism>
<dbReference type="GeneID" id="14905046"/>
<evidence type="ECO:0000313" key="1">
    <source>
        <dbReference type="EMBL" id="EGR28957.1"/>
    </source>
</evidence>
<dbReference type="EMBL" id="GL984200">
    <property type="protein sequence ID" value="EGR28957.1"/>
    <property type="molecule type" value="Genomic_DNA"/>
</dbReference>